<name>A0A0E0PMC6_ORYRU</name>
<dbReference type="Gramene" id="ORUFI05G17230.2">
    <property type="protein sequence ID" value="ORUFI05G17230.2"/>
    <property type="gene ID" value="ORUFI05G17230"/>
</dbReference>
<dbReference type="PANTHER" id="PTHR46692:SF1">
    <property type="entry name" value="NUCLEOSIDE HYDROLASE 3-RELATED"/>
    <property type="match status" value="1"/>
</dbReference>
<keyword evidence="4" id="KW-1185">Reference proteome</keyword>
<dbReference type="GO" id="GO:0016799">
    <property type="term" value="F:hydrolase activity, hydrolyzing N-glycosyl compounds"/>
    <property type="evidence" value="ECO:0007669"/>
    <property type="project" value="InterPro"/>
</dbReference>
<feature type="domain" description="Inosine/uridine-preferring nucleoside hydrolase" evidence="2">
    <location>
        <begin position="1088"/>
        <end position="1395"/>
    </location>
</feature>
<reference evidence="3" key="2">
    <citation type="submission" date="2015-06" db="UniProtKB">
        <authorList>
            <consortium name="EnsemblPlants"/>
        </authorList>
    </citation>
    <scope>IDENTIFICATION</scope>
</reference>
<dbReference type="eggNOG" id="KOG2938">
    <property type="taxonomic scope" value="Eukaryota"/>
</dbReference>
<dbReference type="STRING" id="4529.A0A0E0PMC6"/>
<evidence type="ECO:0000313" key="4">
    <source>
        <dbReference type="Proteomes" id="UP000008022"/>
    </source>
</evidence>
<dbReference type="Gene3D" id="3.90.245.10">
    <property type="entry name" value="Ribonucleoside hydrolase-like"/>
    <property type="match status" value="4"/>
</dbReference>
<dbReference type="EnsemblPlants" id="ORUFI05G17230.2">
    <property type="protein sequence ID" value="ORUFI05G17230.2"/>
    <property type="gene ID" value="ORUFI05G17230"/>
</dbReference>
<dbReference type="InterPro" id="IPR001910">
    <property type="entry name" value="Inosine/uridine_hydrolase_dom"/>
</dbReference>
<organism evidence="3 4">
    <name type="scientific">Oryza rufipogon</name>
    <name type="common">Brownbeard rice</name>
    <name type="synonym">Asian wild rice</name>
    <dbReference type="NCBI Taxonomy" id="4529"/>
    <lineage>
        <taxon>Eukaryota</taxon>
        <taxon>Viridiplantae</taxon>
        <taxon>Streptophyta</taxon>
        <taxon>Embryophyta</taxon>
        <taxon>Tracheophyta</taxon>
        <taxon>Spermatophyta</taxon>
        <taxon>Magnoliopsida</taxon>
        <taxon>Liliopsida</taxon>
        <taxon>Poales</taxon>
        <taxon>Poaceae</taxon>
        <taxon>BOP clade</taxon>
        <taxon>Oryzoideae</taxon>
        <taxon>Oryzeae</taxon>
        <taxon>Oryzinae</taxon>
        <taxon>Oryza</taxon>
    </lineage>
</organism>
<evidence type="ECO:0000313" key="3">
    <source>
        <dbReference type="EnsemblPlants" id="ORUFI05G17230.2"/>
    </source>
</evidence>
<proteinExistence type="inferred from homology"/>
<dbReference type="Proteomes" id="UP000008022">
    <property type="component" value="Unassembled WGS sequence"/>
</dbReference>
<feature type="domain" description="Inosine/uridine-preferring nucleoside hydrolase" evidence="2">
    <location>
        <begin position="199"/>
        <end position="503"/>
    </location>
</feature>
<accession>A0A0E0PMC6</accession>
<evidence type="ECO:0000259" key="2">
    <source>
        <dbReference type="Pfam" id="PF01156"/>
    </source>
</evidence>
<protein>
    <recommendedName>
        <fullName evidence="2">Inosine/uridine-preferring nucleoside hydrolase domain-containing protein</fullName>
    </recommendedName>
</protein>
<feature type="domain" description="Inosine/uridine-preferring nucleoside hydrolase" evidence="2">
    <location>
        <begin position="1528"/>
        <end position="1876"/>
    </location>
</feature>
<dbReference type="CDD" id="cd02647">
    <property type="entry name" value="nuc_hydro_TvIAG"/>
    <property type="match status" value="3"/>
</dbReference>
<dbReference type="SUPFAM" id="SSF53590">
    <property type="entry name" value="Nucleoside hydrolase"/>
    <property type="match status" value="4"/>
</dbReference>
<sequence length="1919" mass="210569">MTDGTKMTPLRRAATAVLVVVLAVVVAAAAAAKPRRILVDTDMDTDDLFALLYLLKQNRSEFELKRMRSPVGWGAGAATTTATRQCHRRAPVDGARRRVDSGGIRGRVAMPRAAAGRGSKCGGDTTAAAAGEFKLGGDGALHLSPWIRRRIPYRGICASGWDTRGNWPEFSALPRATGELLDKFFVGLCKKSMAVTIDVNAWTDAGHAVNHLYDMLYMMGRDDIPVGVGGDGGISGHGTIHPNVGGYLPLIDQGMKTFGPCRYRQAIPLEGGGRLDIDTNSGIRKGFLPQGNRRYIPLHQSTAQQVLIETISAGPTTVMLIGSHTNFAIFLMTHPHLKKNVEHIYIMGGGVRSENPTGCCPKNSTTSCTPQQCGDHGNLFTSYRTNPNAEFNMFADPFAAYQVFHSGIAITLVPLDATNTIPVNEEFFYAFQHQQSTYEAQYCFDSLKMARDTWFNDEFYTSYFMWDSFTSGVALSSMRNDNNCQSENDFAELKYMNITVITSNKPYGIHDGSNPLFDDHVIPKFGLQKGGVHSGHVQTGITDSFCLAKESKKGRCEDGYTKEESGPEAVRVCVATKAKVNVDKSSLLDREFFKSFLETLNLPENTGLFNITAQFPFYREVLYSPDFTNKSRGKPVIFDMDMSPGDFISLIYLLKVPTELIDLKGILVSGNGWANVASIDIVYDILHMMGRDDIPVGRGSTSALGTESLGCKYVSAIPQGSGGLLDSDTLYGLARSLPRSPRRYTAENSVKYGAPRDTDHPELRQPLAFEVWQFVKHQLDPNEKITILTNGPLTNLANIVLSDRNASSVIKSVYVVGGHIRDDSNTKGNVFSVPSNTYAEFNIFLDPLAAKTVLDSTLDITLIPLRAQRKAASFHALLEALKHAETPESRFVHHLLTLLHDLQQKHQLYHHMDMFLGELLGAVSLVEGSNIKQSLQRKPISIVANSTTSIDGQTVVDNQSANLVKVLLDFNSEEYYKRVANSLGDKERSAVISGFAEQRAIWSNPPENGGVQCGCGQPDRLHHYLPDWGGLHHPRSPDGCCHCQPAPPPINALQLPTHSEAGRRSIKRRTGQLAKLILLFLLLLLLLILVDTDMDTDDLFALLYLLKQNRSEFDVKAITINANEWSDAGHAVNHLYDLLHMMGRDDIPVGVGGDGGVSDSGALRGPDVGGYLPLIDQGTSTAGGCRYRQAVPAGRGGRLDVDTNSGVRRGFLPQGRRRYRPVTQPTAQRVMADTVSGGPTTVLLFGAHTNLALLLMAHPRLARNIDRVYVSGGAVRAADPAGNLFTAFATNPFAEFNIFGDPFAAYQVIHSGIPITMIPLDATNTISVTEEFVSEFQQHQQTYEAQYCFQSLDKSYYMWDSFAAGVALSSMRNGEVDGENEFSELEYMNITVITSNKPYGKRDGSNPFFDGRATPKLGLKEGGVHSGHVQTGIRDSFCLVPGSNRGRCEDGYTREVSGPEGVRVRVATRAKPNTDKNSSLENEFSKSFLEVLNRPEQTGLFNINTQFPYYREVLYKPVFRNVSRGKPVIFDMDMSPGDFVSLIYLLKTPIEVIDLKAVLVNGNGWANIASIDIVYDILHMMGRDDIPVGLGNTTALGIPTLGCNNSYAIPHGSGGFIDSDTLYGLARSLPRSPRRYAPESLDHPEDRQPLALEVWQSVRKQLDPGEKITVLTNGPLTNMANISLSDRDASSVIEFVMSSSVVVNLNKQPFPMQRVYVVGGLIKDGGDENGNLFTVPSNKHAEFNIFLDPLAAKTVLESDLKIALIPLTAQRKAASFRAVLAALEDIQHTHESKFVHELLSLLQEFQIKQKLYHHLDIFLGEILGAVYMVEGSGLKPSVELKPVSVIANTNKSTDGQIVISKNSAKLVRVLSDFDGEIYSKQLANSLANKRQSAVIGSFEEQKAIWSRPVNSSGNIKKQK</sequence>
<dbReference type="Pfam" id="PF01156">
    <property type="entry name" value="IU_nuc_hydro"/>
    <property type="match status" value="4"/>
</dbReference>
<dbReference type="PANTHER" id="PTHR46692">
    <property type="entry name" value="INOSINE-URIDINE PREFERRING NUCLEOSIDE HYDROLASE FAMILY PROTEIN"/>
    <property type="match status" value="1"/>
</dbReference>
<feature type="domain" description="Inosine/uridine-preferring nucleoside hydrolase" evidence="2">
    <location>
        <begin position="636"/>
        <end position="976"/>
    </location>
</feature>
<comment type="similarity">
    <text evidence="1">Belongs to the IUNH family.</text>
</comment>
<dbReference type="InterPro" id="IPR036452">
    <property type="entry name" value="Ribo_hydro-like"/>
</dbReference>
<evidence type="ECO:0000256" key="1">
    <source>
        <dbReference type="ARBA" id="ARBA00009176"/>
    </source>
</evidence>
<reference evidence="4" key="1">
    <citation type="submission" date="2013-06" db="EMBL/GenBank/DDBJ databases">
        <authorList>
            <person name="Zhao Q."/>
        </authorList>
    </citation>
    <scope>NUCLEOTIDE SEQUENCE</scope>
    <source>
        <strain evidence="4">cv. W1943</strain>
    </source>
</reference>